<protein>
    <submittedName>
        <fullName evidence="3">MSHA biogenesis protein MshN</fullName>
    </submittedName>
</protein>
<evidence type="ECO:0000313" key="3">
    <source>
        <dbReference type="EMBL" id="GAC13788.1"/>
    </source>
</evidence>
<name>K6YAX6_9ALTE</name>
<accession>K6YAX6</accession>
<keyword evidence="4" id="KW-1185">Reference proteome</keyword>
<organism evidence="3 4">
    <name type="scientific">Aliiglaciecola lipolytica E3</name>
    <dbReference type="NCBI Taxonomy" id="1127673"/>
    <lineage>
        <taxon>Bacteria</taxon>
        <taxon>Pseudomonadati</taxon>
        <taxon>Pseudomonadota</taxon>
        <taxon>Gammaproteobacteria</taxon>
        <taxon>Alteromonadales</taxon>
        <taxon>Alteromonadaceae</taxon>
        <taxon>Aliiglaciecola</taxon>
    </lineage>
</organism>
<dbReference type="AlphaFoldDB" id="K6YAX6"/>
<dbReference type="EMBL" id="BAEN01000022">
    <property type="protein sequence ID" value="GAC13788.1"/>
    <property type="molecule type" value="Genomic_DNA"/>
</dbReference>
<keyword evidence="2" id="KW-1133">Transmembrane helix</keyword>
<dbReference type="InterPro" id="IPR011990">
    <property type="entry name" value="TPR-like_helical_dom_sf"/>
</dbReference>
<evidence type="ECO:0000256" key="2">
    <source>
        <dbReference type="SAM" id="Phobius"/>
    </source>
</evidence>
<dbReference type="Gene3D" id="1.25.40.10">
    <property type="entry name" value="Tetratricopeptide repeat domain"/>
    <property type="match status" value="2"/>
</dbReference>
<proteinExistence type="predicted"/>
<dbReference type="Pfam" id="PF13432">
    <property type="entry name" value="TPR_16"/>
    <property type="match status" value="1"/>
</dbReference>
<dbReference type="eggNOG" id="COG0457">
    <property type="taxonomic scope" value="Bacteria"/>
</dbReference>
<dbReference type="STRING" id="1127673.GLIP_1147"/>
<evidence type="ECO:0000256" key="1">
    <source>
        <dbReference type="SAM" id="MobiDB-lite"/>
    </source>
</evidence>
<comment type="caution">
    <text evidence="3">The sequence shown here is derived from an EMBL/GenBank/DDBJ whole genome shotgun (WGS) entry which is preliminary data.</text>
</comment>
<reference evidence="3 4" key="1">
    <citation type="journal article" date="2017" name="Antonie Van Leeuwenhoek">
        <title>Rhizobium rhizosphaerae sp. nov., a novel species isolated from rice rhizosphere.</title>
        <authorList>
            <person name="Zhao J.J."/>
            <person name="Zhang J."/>
            <person name="Zhang R.J."/>
            <person name="Zhang C.W."/>
            <person name="Yin H.Q."/>
            <person name="Zhang X.X."/>
        </authorList>
    </citation>
    <scope>NUCLEOTIDE SEQUENCE [LARGE SCALE GENOMIC DNA]</scope>
    <source>
        <strain evidence="3 4">E3</strain>
    </source>
</reference>
<feature type="transmembrane region" description="Helical" evidence="2">
    <location>
        <begin position="37"/>
        <end position="53"/>
    </location>
</feature>
<dbReference type="Proteomes" id="UP000006334">
    <property type="component" value="Unassembled WGS sequence"/>
</dbReference>
<keyword evidence="2" id="KW-0472">Membrane</keyword>
<evidence type="ECO:0000313" key="4">
    <source>
        <dbReference type="Proteomes" id="UP000006334"/>
    </source>
</evidence>
<dbReference type="InterPro" id="IPR019734">
    <property type="entry name" value="TPR_rpt"/>
</dbReference>
<gene>
    <name evidence="3" type="primary">mshN</name>
    <name evidence="3" type="ORF">GLIP_1147</name>
</gene>
<dbReference type="SMART" id="SM00028">
    <property type="entry name" value="TPR"/>
    <property type="match status" value="3"/>
</dbReference>
<sequence>MSVVNKMLQDLEDRKAKPDYSADYQPENGKKVSLRSIYILLVVLLFAGAVWFYKDALWLYNNSSNQVEEFVVSTEKPQLQPESKIEKDNNIESSQVNTSKLEVSSELAKYDQKPISDENANTQVPRDLQDINQQKQTLQPADTELVQAVEQNQQRADSENNLGLKNEAQIDNNVPAFKQVTSKQALQLDSEEGSFEIKSSDKPLNKDELKQQVQLALKRGDEQSAIKLLNQLVNVTPENTSARKRLAAMLFAQGNHSRANEVLERGIILYPGNVELRIMQAKLYEQAKKPMQGFELLLSHPVSAYQSPDYIAYRAALAQKVERFEQAKLDYQQLVKSQSANAKWWLGLAVVEERLGNMVAALDAYQHVKQLSQMSVEVEEFVEQRIRYLAEVK</sequence>
<keyword evidence="2" id="KW-0812">Transmembrane</keyword>
<feature type="region of interest" description="Disordered" evidence="1">
    <location>
        <begin position="78"/>
        <end position="98"/>
    </location>
</feature>
<dbReference type="Pfam" id="PF14559">
    <property type="entry name" value="TPR_19"/>
    <property type="match status" value="1"/>
</dbReference>
<dbReference type="SUPFAM" id="SSF48452">
    <property type="entry name" value="TPR-like"/>
    <property type="match status" value="1"/>
</dbReference>